<gene>
    <name evidence="2" type="ORF">H109_02092</name>
</gene>
<dbReference type="OMA" id="DLVAYSH"/>
<feature type="region of interest" description="Disordered" evidence="1">
    <location>
        <begin position="1"/>
        <end position="89"/>
    </location>
</feature>
<keyword evidence="3" id="KW-1185">Reference proteome</keyword>
<dbReference type="AlphaFoldDB" id="A0A059JDZ9"/>
<feature type="compositionally biased region" description="Basic and acidic residues" evidence="1">
    <location>
        <begin position="43"/>
        <end position="70"/>
    </location>
</feature>
<protein>
    <submittedName>
        <fullName evidence="2">Uncharacterized protein</fullName>
    </submittedName>
</protein>
<organism evidence="2 3">
    <name type="scientific">Trichophyton interdigitale (strain MR816)</name>
    <dbReference type="NCBI Taxonomy" id="1215338"/>
    <lineage>
        <taxon>Eukaryota</taxon>
        <taxon>Fungi</taxon>
        <taxon>Dikarya</taxon>
        <taxon>Ascomycota</taxon>
        <taxon>Pezizomycotina</taxon>
        <taxon>Eurotiomycetes</taxon>
        <taxon>Eurotiomycetidae</taxon>
        <taxon>Onygenales</taxon>
        <taxon>Arthrodermataceae</taxon>
        <taxon>Trichophyton</taxon>
    </lineage>
</organism>
<accession>A0A059JDZ9</accession>
<sequence length="223" mass="24167">MESEKKPAAATTRASARTRKPTSKAREAELSRVTKPKAKPRKRAVEKDATASKGSKQEPEKSQPKLESPEPVKSGIGKKAEAGPELPAIPTILVTDETGRTTRLPQTPLRLSKEDEQAVTILLELAAAAMAPDFIPEVELDLVAYSHQFYSQFPTAAEAATMGLLADPSQLACPDLPRPHTDSQGWTHTGRVNEHGEEYIVIPPSFTRWSPAEPTDPSPAMEA</sequence>
<dbReference type="OrthoDB" id="4505596at2759"/>
<evidence type="ECO:0000313" key="3">
    <source>
        <dbReference type="Proteomes" id="UP000024533"/>
    </source>
</evidence>
<evidence type="ECO:0000256" key="1">
    <source>
        <dbReference type="SAM" id="MobiDB-lite"/>
    </source>
</evidence>
<comment type="caution">
    <text evidence="2">The sequence shown here is derived from an EMBL/GenBank/DDBJ whole genome shotgun (WGS) entry which is preliminary data.</text>
</comment>
<name>A0A059JDZ9_TRIIM</name>
<evidence type="ECO:0000313" key="2">
    <source>
        <dbReference type="EMBL" id="KDB26085.1"/>
    </source>
</evidence>
<dbReference type="HOGENOM" id="CLU_1119938_0_0_1"/>
<dbReference type="STRING" id="1215338.A0A059JDZ9"/>
<dbReference type="Proteomes" id="UP000024533">
    <property type="component" value="Unassembled WGS sequence"/>
</dbReference>
<proteinExistence type="predicted"/>
<reference evidence="2 3" key="1">
    <citation type="submission" date="2014-02" db="EMBL/GenBank/DDBJ databases">
        <title>The Genome Sequence of Trichophyton interdigitale MR816.</title>
        <authorList>
            <consortium name="The Broad Institute Genomics Platform"/>
            <person name="Cuomo C.A."/>
            <person name="White T.C."/>
            <person name="Graser Y."/>
            <person name="Martinez-Rossi N."/>
            <person name="Heitman J."/>
            <person name="Young S.K."/>
            <person name="Zeng Q."/>
            <person name="Gargeya S."/>
            <person name="Abouelleil A."/>
            <person name="Alvarado L."/>
            <person name="Chapman S.B."/>
            <person name="Gainer-Dewar J."/>
            <person name="Goldberg J."/>
            <person name="Griggs A."/>
            <person name="Gujja S."/>
            <person name="Hansen M."/>
            <person name="Howarth C."/>
            <person name="Imamovic A."/>
            <person name="Larimer J."/>
            <person name="Martinez D."/>
            <person name="Murphy C."/>
            <person name="Pearson M.D."/>
            <person name="Persinoti G."/>
            <person name="Poon T."/>
            <person name="Priest M."/>
            <person name="Roberts A.D."/>
            <person name="Saif S."/>
            <person name="Shea T.D."/>
            <person name="Sykes S.N."/>
            <person name="Wortman J."/>
            <person name="Nusbaum C."/>
            <person name="Birren B."/>
        </authorList>
    </citation>
    <scope>NUCLEOTIDE SEQUENCE [LARGE SCALE GENOMIC DNA]</scope>
    <source>
        <strain evidence="2 3">MR816</strain>
    </source>
</reference>
<dbReference type="EMBL" id="AOKY01000160">
    <property type="protein sequence ID" value="KDB26085.1"/>
    <property type="molecule type" value="Genomic_DNA"/>
</dbReference>